<dbReference type="InterPro" id="IPR000014">
    <property type="entry name" value="PAS"/>
</dbReference>
<evidence type="ECO:0000313" key="18">
    <source>
        <dbReference type="EMBL" id="MXP40955.1"/>
    </source>
</evidence>
<keyword evidence="4" id="KW-0597">Phosphoprotein</keyword>
<keyword evidence="3" id="KW-0600">Photoreceptor protein</keyword>
<dbReference type="InterPro" id="IPR035965">
    <property type="entry name" value="PAS-like_dom_sf"/>
</dbReference>
<dbReference type="EC" id="2.7.13.3" evidence="2"/>
<dbReference type="PROSITE" id="PS50112">
    <property type="entry name" value="PAS"/>
    <property type="match status" value="1"/>
</dbReference>
<dbReference type="Gene3D" id="3.30.450.20">
    <property type="entry name" value="PAS domain"/>
    <property type="match status" value="2"/>
</dbReference>
<gene>
    <name evidence="18" type="ORF">GRI75_04765</name>
</gene>
<dbReference type="Pfam" id="PF08448">
    <property type="entry name" value="PAS_4"/>
    <property type="match status" value="1"/>
</dbReference>
<evidence type="ECO:0000256" key="14">
    <source>
        <dbReference type="ARBA" id="ARBA00023026"/>
    </source>
</evidence>
<dbReference type="OrthoDB" id="136506at2"/>
<evidence type="ECO:0000256" key="12">
    <source>
        <dbReference type="ARBA" id="ARBA00022840"/>
    </source>
</evidence>
<dbReference type="InterPro" id="IPR000700">
    <property type="entry name" value="PAS-assoc_C"/>
</dbReference>
<dbReference type="InterPro" id="IPR011102">
    <property type="entry name" value="Sig_transdc_His_kinase_HWE"/>
</dbReference>
<keyword evidence="15" id="KW-0675">Receptor</keyword>
<evidence type="ECO:0000256" key="11">
    <source>
        <dbReference type="ARBA" id="ARBA00022777"/>
    </source>
</evidence>
<protein>
    <recommendedName>
        <fullName evidence="2">histidine kinase</fullName>
        <ecNumber evidence="2">2.7.13.3</ecNumber>
    </recommendedName>
</protein>
<comment type="caution">
    <text evidence="18">The sequence shown here is derived from an EMBL/GenBank/DDBJ whole genome shotgun (WGS) entry which is preliminary data.</text>
</comment>
<evidence type="ECO:0000256" key="5">
    <source>
        <dbReference type="ARBA" id="ARBA00022606"/>
    </source>
</evidence>
<dbReference type="AlphaFoldDB" id="A0A6I4UV99"/>
<dbReference type="Pfam" id="PF08447">
    <property type="entry name" value="PAS_3"/>
    <property type="match status" value="1"/>
</dbReference>
<keyword evidence="8" id="KW-0808">Transferase</keyword>
<dbReference type="RefSeq" id="WP_160745806.1">
    <property type="nucleotide sequence ID" value="NZ_WTYK01000002.1"/>
</dbReference>
<evidence type="ECO:0000256" key="15">
    <source>
        <dbReference type="ARBA" id="ARBA00023170"/>
    </source>
</evidence>
<evidence type="ECO:0000256" key="6">
    <source>
        <dbReference type="ARBA" id="ARBA00022630"/>
    </source>
</evidence>
<dbReference type="FunFam" id="3.30.450.20:FF:000099">
    <property type="entry name" value="Sensory box sensor histidine kinase"/>
    <property type="match status" value="1"/>
</dbReference>
<dbReference type="GO" id="GO:0004673">
    <property type="term" value="F:protein histidine kinase activity"/>
    <property type="evidence" value="ECO:0007669"/>
    <property type="project" value="UniProtKB-EC"/>
</dbReference>
<dbReference type="Pfam" id="PF07536">
    <property type="entry name" value="HWE_HK"/>
    <property type="match status" value="1"/>
</dbReference>
<keyword evidence="9" id="KW-0677">Repeat</keyword>
<dbReference type="InterPro" id="IPR001610">
    <property type="entry name" value="PAC"/>
</dbReference>
<dbReference type="PANTHER" id="PTHR41523">
    <property type="entry name" value="TWO-COMPONENT SYSTEM SENSOR PROTEIN"/>
    <property type="match status" value="1"/>
</dbReference>
<reference evidence="18 19" key="1">
    <citation type="submission" date="2019-12" db="EMBL/GenBank/DDBJ databases">
        <title>Genomic-based taxomic classification of the family Erythrobacteraceae.</title>
        <authorList>
            <person name="Xu L."/>
        </authorList>
    </citation>
    <scope>NUCLEOTIDE SEQUENCE [LARGE SCALE GENOMIC DNA]</scope>
    <source>
        <strain evidence="18 19">MCCC 1K02066</strain>
    </source>
</reference>
<name>A0A6I4UV99_9SPHN</name>
<feature type="domain" description="PAC" evidence="17">
    <location>
        <begin position="216"/>
        <end position="268"/>
    </location>
</feature>
<evidence type="ECO:0000256" key="8">
    <source>
        <dbReference type="ARBA" id="ARBA00022679"/>
    </source>
</evidence>
<evidence type="ECO:0000256" key="10">
    <source>
        <dbReference type="ARBA" id="ARBA00022741"/>
    </source>
</evidence>
<comment type="catalytic activity">
    <reaction evidence="1">
        <text>ATP + protein L-histidine = ADP + protein N-phospho-L-histidine.</text>
        <dbReference type="EC" id="2.7.13.3"/>
    </reaction>
</comment>
<evidence type="ECO:0000256" key="7">
    <source>
        <dbReference type="ARBA" id="ARBA00022643"/>
    </source>
</evidence>
<proteinExistence type="predicted"/>
<evidence type="ECO:0000256" key="9">
    <source>
        <dbReference type="ARBA" id="ARBA00022737"/>
    </source>
</evidence>
<evidence type="ECO:0000256" key="2">
    <source>
        <dbReference type="ARBA" id="ARBA00012438"/>
    </source>
</evidence>
<keyword evidence="6" id="KW-0285">Flavoprotein</keyword>
<keyword evidence="19" id="KW-1185">Reference proteome</keyword>
<dbReference type="EMBL" id="WTYK01000002">
    <property type="protein sequence ID" value="MXP40955.1"/>
    <property type="molecule type" value="Genomic_DNA"/>
</dbReference>
<dbReference type="Proteomes" id="UP000469159">
    <property type="component" value="Unassembled WGS sequence"/>
</dbReference>
<evidence type="ECO:0000256" key="4">
    <source>
        <dbReference type="ARBA" id="ARBA00022553"/>
    </source>
</evidence>
<evidence type="ECO:0000256" key="13">
    <source>
        <dbReference type="ARBA" id="ARBA00022991"/>
    </source>
</evidence>
<dbReference type="SUPFAM" id="SSF55785">
    <property type="entry name" value="PYP-like sensor domain (PAS domain)"/>
    <property type="match status" value="2"/>
</dbReference>
<dbReference type="NCBIfam" id="TIGR00229">
    <property type="entry name" value="sensory_box"/>
    <property type="match status" value="2"/>
</dbReference>
<dbReference type="InterPro" id="IPR036890">
    <property type="entry name" value="HATPase_C_sf"/>
</dbReference>
<evidence type="ECO:0000259" key="16">
    <source>
        <dbReference type="PROSITE" id="PS50112"/>
    </source>
</evidence>
<keyword evidence="11" id="KW-0418">Kinase</keyword>
<keyword evidence="12" id="KW-0067">ATP-binding</keyword>
<dbReference type="SMART" id="SM00911">
    <property type="entry name" value="HWE_HK"/>
    <property type="match status" value="1"/>
</dbReference>
<dbReference type="PROSITE" id="PS50113">
    <property type="entry name" value="PAC"/>
    <property type="match status" value="1"/>
</dbReference>
<keyword evidence="7" id="KW-0288">FMN</keyword>
<dbReference type="GO" id="GO:0005524">
    <property type="term" value="F:ATP binding"/>
    <property type="evidence" value="ECO:0007669"/>
    <property type="project" value="UniProtKB-KW"/>
</dbReference>
<evidence type="ECO:0000256" key="1">
    <source>
        <dbReference type="ARBA" id="ARBA00000085"/>
    </source>
</evidence>
<dbReference type="GO" id="GO:0009881">
    <property type="term" value="F:photoreceptor activity"/>
    <property type="evidence" value="ECO:0007669"/>
    <property type="project" value="UniProtKB-KW"/>
</dbReference>
<dbReference type="PANTHER" id="PTHR41523:SF8">
    <property type="entry name" value="ETHYLENE RESPONSE SENSOR PROTEIN"/>
    <property type="match status" value="1"/>
</dbReference>
<dbReference type="InterPro" id="IPR013655">
    <property type="entry name" value="PAS_fold_3"/>
</dbReference>
<keyword evidence="5" id="KW-0716">Sensory transduction</keyword>
<dbReference type="SUPFAM" id="SSF55874">
    <property type="entry name" value="ATPase domain of HSP90 chaperone/DNA topoisomerase II/histidine kinase"/>
    <property type="match status" value="1"/>
</dbReference>
<evidence type="ECO:0000256" key="3">
    <source>
        <dbReference type="ARBA" id="ARBA00022543"/>
    </source>
</evidence>
<accession>A0A6I4UV99</accession>
<keyword evidence="13" id="KW-0157">Chromophore</keyword>
<dbReference type="Gene3D" id="3.30.565.10">
    <property type="entry name" value="Histidine kinase-like ATPase, C-terminal domain"/>
    <property type="match status" value="1"/>
</dbReference>
<dbReference type="SMART" id="SM00091">
    <property type="entry name" value="PAS"/>
    <property type="match status" value="2"/>
</dbReference>
<keyword evidence="10" id="KW-0547">Nucleotide-binding</keyword>
<organism evidence="18 19">
    <name type="scientific">Croceibacterium soli</name>
    <dbReference type="NCBI Taxonomy" id="1739690"/>
    <lineage>
        <taxon>Bacteria</taxon>
        <taxon>Pseudomonadati</taxon>
        <taxon>Pseudomonadota</taxon>
        <taxon>Alphaproteobacteria</taxon>
        <taxon>Sphingomonadales</taxon>
        <taxon>Erythrobacteraceae</taxon>
        <taxon>Croceibacterium</taxon>
    </lineage>
</organism>
<dbReference type="SMART" id="SM00086">
    <property type="entry name" value="PAC"/>
    <property type="match status" value="1"/>
</dbReference>
<dbReference type="InterPro" id="IPR013656">
    <property type="entry name" value="PAS_4"/>
</dbReference>
<dbReference type="CDD" id="cd00130">
    <property type="entry name" value="PAS"/>
    <property type="match status" value="2"/>
</dbReference>
<feature type="domain" description="PAS" evidence="16">
    <location>
        <begin position="143"/>
        <end position="213"/>
    </location>
</feature>
<sequence length="480" mass="53320">MAELASETSECAFALTEEHCRDLFRRIREGFFVGELIRGADGRAADFVFLEINDAFSEQTGFGADEVLSHRAREVIADFPEDVMRRYETVVDTGEPVAFEIEVPALNNRSYEARAHAVGGERFAVLFLEITERKRIERELEESRALLSDIIESVDQMIWSTRPDGDPDFFNRRWYEFTGATVGTTTREEWGHLVHPDDREQAVMRWERSLQSGDPFEVEYRLRHQSSEYRWVLGRAHPVRNEQGAIIRWMGTCTDIHLQKAAAEQLELASKELSHRIKNIFAVIGGLLSMSARQHPEAEAFAAELGDRISALSIAHDYASPHGRDGSPAQGTVLGIVRQLLSPYALEGRERIVIEGDDAPLKDSAATALSLAVHELATNAAKYGAFSDPAGQVRVHGETIGDQYRLCWSEQGGPPVSVPEHLGFGTRLVDMTLRHQLGGDLTRDWRPEGLQVCLSASAEQLVGSNDGTSGLPVDSPNTPA</sequence>
<evidence type="ECO:0000259" key="17">
    <source>
        <dbReference type="PROSITE" id="PS50113"/>
    </source>
</evidence>
<evidence type="ECO:0000313" key="19">
    <source>
        <dbReference type="Proteomes" id="UP000469159"/>
    </source>
</evidence>
<keyword evidence="14" id="KW-0843">Virulence</keyword>